<dbReference type="Proteomes" id="UP000238534">
    <property type="component" value="Unassembled WGS sequence"/>
</dbReference>
<name>A0A2S9CPH5_CHRCI</name>
<keyword evidence="3" id="KW-1185">Reference proteome</keyword>
<protein>
    <submittedName>
        <fullName evidence="1">Uncharacterized protein</fullName>
    </submittedName>
</protein>
<accession>A0A2S9CPH5</accession>
<sequence>MLILNINFPLKKQDIYGKYINKNFDNSVCCVEAPHMADTLTLYENKTFESHFYGVGTYKLYNGINPEIELYYKDFDQSAVYKTYFSNEVFENPKIMLNADLNHYYEKLNNNEEWIKKQ</sequence>
<reference evidence="3 4" key="1">
    <citation type="submission" date="2017-09" db="EMBL/GenBank/DDBJ databases">
        <title>Genomic, metabolic, and phenotypic characteristics of bacterial isolates from the natural microbiome of the model nematode Caenorhabditis elegans.</title>
        <authorList>
            <person name="Zimmermann J."/>
            <person name="Obeng N."/>
            <person name="Yang W."/>
            <person name="Obeng O."/>
            <person name="Kissoyan K."/>
            <person name="Pees B."/>
            <person name="Dirksen P."/>
            <person name="Hoppner M."/>
            <person name="Franke A."/>
            <person name="Rosenstiel P."/>
            <person name="Leippe M."/>
            <person name="Dierking K."/>
            <person name="Kaleta C."/>
            <person name="Schulenburg H."/>
        </authorList>
    </citation>
    <scope>NUCLEOTIDE SEQUENCE [LARGE SCALE GENOMIC DNA]</scope>
    <source>
        <strain evidence="1 4">MYb25</strain>
        <strain evidence="2 3">MYb44</strain>
    </source>
</reference>
<dbReference type="EMBL" id="PCPH01000004">
    <property type="protein sequence ID" value="PRB88767.1"/>
    <property type="molecule type" value="Genomic_DNA"/>
</dbReference>
<dbReference type="EMBL" id="PCPP01000003">
    <property type="protein sequence ID" value="PRB82392.1"/>
    <property type="molecule type" value="Genomic_DNA"/>
</dbReference>
<evidence type="ECO:0000313" key="4">
    <source>
        <dbReference type="Proteomes" id="UP000238534"/>
    </source>
</evidence>
<proteinExistence type="predicted"/>
<evidence type="ECO:0000313" key="1">
    <source>
        <dbReference type="EMBL" id="PRB82392.1"/>
    </source>
</evidence>
<comment type="caution">
    <text evidence="1">The sequence shown here is derived from an EMBL/GenBank/DDBJ whole genome shotgun (WGS) entry which is preliminary data.</text>
</comment>
<evidence type="ECO:0000313" key="2">
    <source>
        <dbReference type="EMBL" id="PRB88767.1"/>
    </source>
</evidence>
<evidence type="ECO:0000313" key="3">
    <source>
        <dbReference type="Proteomes" id="UP000238325"/>
    </source>
</evidence>
<organism evidence="1 4">
    <name type="scientific">Chryseobacterium culicis</name>
    <dbReference type="NCBI Taxonomy" id="680127"/>
    <lineage>
        <taxon>Bacteria</taxon>
        <taxon>Pseudomonadati</taxon>
        <taxon>Bacteroidota</taxon>
        <taxon>Flavobacteriia</taxon>
        <taxon>Flavobacteriales</taxon>
        <taxon>Weeksellaceae</taxon>
        <taxon>Chryseobacterium group</taxon>
        <taxon>Chryseobacterium</taxon>
    </lineage>
</organism>
<gene>
    <name evidence="1" type="ORF">CQ022_16995</name>
    <name evidence="2" type="ORF">CQ033_15890</name>
</gene>
<dbReference type="Proteomes" id="UP000238325">
    <property type="component" value="Unassembled WGS sequence"/>
</dbReference>
<dbReference type="AlphaFoldDB" id="A0A2S9CPH5"/>